<accession>A0A8X6JMF4</accession>
<keyword evidence="1" id="KW-0732">Signal</keyword>
<comment type="caution">
    <text evidence="2">The sequence shown here is derived from an EMBL/GenBank/DDBJ whole genome shotgun (WGS) entry which is preliminary data.</text>
</comment>
<evidence type="ECO:0008006" key="4">
    <source>
        <dbReference type="Google" id="ProtNLM"/>
    </source>
</evidence>
<dbReference type="AlphaFoldDB" id="A0A8X6JMF4"/>
<evidence type="ECO:0000313" key="2">
    <source>
        <dbReference type="EMBL" id="GFR12366.1"/>
    </source>
</evidence>
<sequence>MKNECVGLCIVLAFSRWASGGSIQRDKTTKLASARSRDRSTAWRGSYANRNIPPGFRKKQNVLFTKCSVKMKLFRKAVIA</sequence>
<feature type="chain" id="PRO_5036463948" description="Secreted protein" evidence="1">
    <location>
        <begin position="21"/>
        <end position="80"/>
    </location>
</feature>
<evidence type="ECO:0000313" key="3">
    <source>
        <dbReference type="Proteomes" id="UP000887116"/>
    </source>
</evidence>
<protein>
    <recommendedName>
        <fullName evidence="4">Secreted protein</fullName>
    </recommendedName>
</protein>
<feature type="signal peptide" evidence="1">
    <location>
        <begin position="1"/>
        <end position="20"/>
    </location>
</feature>
<keyword evidence="3" id="KW-1185">Reference proteome</keyword>
<reference evidence="2" key="1">
    <citation type="submission" date="2020-07" db="EMBL/GenBank/DDBJ databases">
        <title>Multicomponent nature underlies the extraordinary mechanical properties of spider dragline silk.</title>
        <authorList>
            <person name="Kono N."/>
            <person name="Nakamura H."/>
            <person name="Mori M."/>
            <person name="Yoshida Y."/>
            <person name="Ohtoshi R."/>
            <person name="Malay A.D."/>
            <person name="Moran D.A.P."/>
            <person name="Tomita M."/>
            <person name="Numata K."/>
            <person name="Arakawa K."/>
        </authorList>
    </citation>
    <scope>NUCLEOTIDE SEQUENCE</scope>
</reference>
<proteinExistence type="predicted"/>
<name>A0A8X6JMF4_TRICU</name>
<evidence type="ECO:0000256" key="1">
    <source>
        <dbReference type="SAM" id="SignalP"/>
    </source>
</evidence>
<dbReference type="EMBL" id="BMAO01026773">
    <property type="protein sequence ID" value="GFR12366.1"/>
    <property type="molecule type" value="Genomic_DNA"/>
</dbReference>
<organism evidence="2 3">
    <name type="scientific">Trichonephila clavata</name>
    <name type="common">Joro spider</name>
    <name type="synonym">Nephila clavata</name>
    <dbReference type="NCBI Taxonomy" id="2740835"/>
    <lineage>
        <taxon>Eukaryota</taxon>
        <taxon>Metazoa</taxon>
        <taxon>Ecdysozoa</taxon>
        <taxon>Arthropoda</taxon>
        <taxon>Chelicerata</taxon>
        <taxon>Arachnida</taxon>
        <taxon>Araneae</taxon>
        <taxon>Araneomorphae</taxon>
        <taxon>Entelegynae</taxon>
        <taxon>Araneoidea</taxon>
        <taxon>Nephilidae</taxon>
        <taxon>Trichonephila</taxon>
    </lineage>
</organism>
<dbReference type="Proteomes" id="UP000887116">
    <property type="component" value="Unassembled WGS sequence"/>
</dbReference>
<gene>
    <name evidence="2" type="ORF">TNCT_167031</name>
</gene>